<dbReference type="PROSITE" id="PS51318">
    <property type="entry name" value="TAT"/>
    <property type="match status" value="1"/>
</dbReference>
<proteinExistence type="predicted"/>
<dbReference type="InterPro" id="IPR000914">
    <property type="entry name" value="SBP_5_dom"/>
</dbReference>
<dbReference type="EMBL" id="JAAOCA010000003">
    <property type="protein sequence ID" value="MBD1597666.1"/>
    <property type="molecule type" value="Genomic_DNA"/>
</dbReference>
<organism evidence="4 5">
    <name type="scientific">Pseudomonas typographi</name>
    <dbReference type="NCBI Taxonomy" id="2715964"/>
    <lineage>
        <taxon>Bacteria</taxon>
        <taxon>Pseudomonadati</taxon>
        <taxon>Pseudomonadota</taxon>
        <taxon>Gammaproteobacteria</taxon>
        <taxon>Pseudomonadales</taxon>
        <taxon>Pseudomonadaceae</taxon>
        <taxon>Pseudomonas</taxon>
    </lineage>
</organism>
<evidence type="ECO:0000256" key="1">
    <source>
        <dbReference type="ARBA" id="ARBA00022856"/>
    </source>
</evidence>
<keyword evidence="2" id="KW-0813">Transport</keyword>
<feature type="domain" description="Solute-binding protein family 5" evidence="3">
    <location>
        <begin position="96"/>
        <end position="440"/>
    </location>
</feature>
<evidence type="ECO:0000259" key="3">
    <source>
        <dbReference type="Pfam" id="PF00496"/>
    </source>
</evidence>
<comment type="caution">
    <text evidence="4">The sequence shown here is derived from an EMBL/GenBank/DDBJ whole genome shotgun (WGS) entry which is preliminary data.</text>
</comment>
<dbReference type="Gene3D" id="3.40.190.10">
    <property type="entry name" value="Periplasmic binding protein-like II"/>
    <property type="match status" value="1"/>
</dbReference>
<evidence type="ECO:0000313" key="4">
    <source>
        <dbReference type="EMBL" id="MBD1597666.1"/>
    </source>
</evidence>
<accession>A0ABR7YWY7</accession>
<name>A0ABR7YWY7_9PSED</name>
<dbReference type="InterPro" id="IPR030678">
    <property type="entry name" value="Peptide/Ni-bd"/>
</dbReference>
<dbReference type="PANTHER" id="PTHR30290">
    <property type="entry name" value="PERIPLASMIC BINDING COMPONENT OF ABC TRANSPORTER"/>
    <property type="match status" value="1"/>
</dbReference>
<keyword evidence="5" id="KW-1185">Reference proteome</keyword>
<dbReference type="Gene3D" id="3.90.76.10">
    <property type="entry name" value="Dipeptide-binding Protein, Domain 1"/>
    <property type="match status" value="1"/>
</dbReference>
<gene>
    <name evidence="4" type="ORF">HAQ05_02920</name>
</gene>
<reference evidence="4 5" key="1">
    <citation type="journal article" date="2020" name="Insects">
        <title>Bacteria Belonging to Pseudomonas typographi sp. nov. from the Bark Beetle Ips typographus Have Genomic Potential to Aid in the Host Ecology.</title>
        <authorList>
            <person name="Peral-Aranega E."/>
            <person name="Saati-Santamaria Z."/>
            <person name="Kolarik M."/>
            <person name="Rivas R."/>
            <person name="Garcia-Fraile P."/>
        </authorList>
    </citation>
    <scope>NUCLEOTIDE SEQUENCE [LARGE SCALE GENOMIC DNA]</scope>
    <source>
        <strain evidence="4 5">CA3A</strain>
    </source>
</reference>
<dbReference type="PIRSF" id="PIRSF002741">
    <property type="entry name" value="MppA"/>
    <property type="match status" value="1"/>
</dbReference>
<keyword evidence="2" id="KW-0653">Protein transport</keyword>
<dbReference type="Proteomes" id="UP000805841">
    <property type="component" value="Unassembled WGS sequence"/>
</dbReference>
<dbReference type="InterPro" id="IPR006311">
    <property type="entry name" value="TAT_signal"/>
</dbReference>
<dbReference type="Gene3D" id="3.10.105.10">
    <property type="entry name" value="Dipeptide-binding Protein, Domain 3"/>
    <property type="match status" value="1"/>
</dbReference>
<evidence type="ECO:0000256" key="2">
    <source>
        <dbReference type="ARBA" id="ARBA00022927"/>
    </source>
</evidence>
<dbReference type="Pfam" id="PF00496">
    <property type="entry name" value="SBP_bac_5"/>
    <property type="match status" value="1"/>
</dbReference>
<sequence>MPLNTPASALHRRHFLKASGTLALAAPFALNNGWGFAAGEAPRSGGTLIIGQYQEPTVYDPNRQYSWETFRVDRHLYESLVGEDLSQPASAGAPPLIPALAQHWEASADFTTFTFDLRQGVRFHDGTPFDAEAVRFNVRRFTDKQFEHFDVQASASMRPVYGQLKALNVLGSHRVQYVFERPFMAFLRLLPQGNYVSGFFSPLALQTYGQNGLAEHACGTGPFKLVSRVRGEKTELLRNDDYWGRKPWLERLVFRPIADDATRLSALQTGEIDILTRTPTDAVETLQAGGFHVHDSSNAGELFLGWNFNNRFAKDLKVRQAVIHAIDRDGLAKTLFSGYALPNRNILNIGNDAYDARQQDYPYDPQAARALLREAGHGEGSVSFTIATDVANQPTIEWIRDDLAKVGIDVRIVSQEWLSYSSHLSSLDADTALFSMEWGFVTPYWLKLVYDGYVKARGGGGDLLGGQLAAAIEAAAQAEDEEHAIGLWQAANALLQQQAGVVPLLTFNRYFTSAPNVRGFNVPAQNFYDLSNVWLQA</sequence>
<keyword evidence="1" id="KW-0571">Peptide transport</keyword>
<dbReference type="InterPro" id="IPR039424">
    <property type="entry name" value="SBP_5"/>
</dbReference>
<protein>
    <submittedName>
        <fullName evidence="4">ABC transporter substrate-binding protein</fullName>
    </submittedName>
</protein>
<dbReference type="RefSeq" id="WP_190417189.1">
    <property type="nucleotide sequence ID" value="NZ_JAAOCA010000003.1"/>
</dbReference>
<dbReference type="SUPFAM" id="SSF53850">
    <property type="entry name" value="Periplasmic binding protein-like II"/>
    <property type="match status" value="1"/>
</dbReference>
<evidence type="ECO:0000313" key="5">
    <source>
        <dbReference type="Proteomes" id="UP000805841"/>
    </source>
</evidence>